<dbReference type="EMBL" id="ML987204">
    <property type="protein sequence ID" value="KAF2243887.1"/>
    <property type="molecule type" value="Genomic_DNA"/>
</dbReference>
<organism evidence="2 3">
    <name type="scientific">Trematosphaeria pertusa</name>
    <dbReference type="NCBI Taxonomy" id="390896"/>
    <lineage>
        <taxon>Eukaryota</taxon>
        <taxon>Fungi</taxon>
        <taxon>Dikarya</taxon>
        <taxon>Ascomycota</taxon>
        <taxon>Pezizomycotina</taxon>
        <taxon>Dothideomycetes</taxon>
        <taxon>Pleosporomycetidae</taxon>
        <taxon>Pleosporales</taxon>
        <taxon>Massarineae</taxon>
        <taxon>Trematosphaeriaceae</taxon>
        <taxon>Trematosphaeria</taxon>
    </lineage>
</organism>
<dbReference type="Proteomes" id="UP000800094">
    <property type="component" value="Unassembled WGS sequence"/>
</dbReference>
<proteinExistence type="predicted"/>
<evidence type="ECO:0000313" key="3">
    <source>
        <dbReference type="Proteomes" id="UP000800094"/>
    </source>
</evidence>
<dbReference type="AlphaFoldDB" id="A0A6A6I0T7"/>
<name>A0A6A6I0T7_9PLEO</name>
<protein>
    <submittedName>
        <fullName evidence="2">Uncharacterized protein</fullName>
    </submittedName>
</protein>
<evidence type="ECO:0000256" key="1">
    <source>
        <dbReference type="SAM" id="MobiDB-lite"/>
    </source>
</evidence>
<dbReference type="GeneID" id="54589239"/>
<keyword evidence="3" id="KW-1185">Reference proteome</keyword>
<gene>
    <name evidence="2" type="ORF">BU26DRAFT_609183</name>
</gene>
<accession>A0A6A6I0T7</accession>
<reference evidence="2" key="1">
    <citation type="journal article" date="2020" name="Stud. Mycol.">
        <title>101 Dothideomycetes genomes: a test case for predicting lifestyles and emergence of pathogens.</title>
        <authorList>
            <person name="Haridas S."/>
            <person name="Albert R."/>
            <person name="Binder M."/>
            <person name="Bloem J."/>
            <person name="Labutti K."/>
            <person name="Salamov A."/>
            <person name="Andreopoulos B."/>
            <person name="Baker S."/>
            <person name="Barry K."/>
            <person name="Bills G."/>
            <person name="Bluhm B."/>
            <person name="Cannon C."/>
            <person name="Castanera R."/>
            <person name="Culley D."/>
            <person name="Daum C."/>
            <person name="Ezra D."/>
            <person name="Gonzalez J."/>
            <person name="Henrissat B."/>
            <person name="Kuo A."/>
            <person name="Liang C."/>
            <person name="Lipzen A."/>
            <person name="Lutzoni F."/>
            <person name="Magnuson J."/>
            <person name="Mondo S."/>
            <person name="Nolan M."/>
            <person name="Ohm R."/>
            <person name="Pangilinan J."/>
            <person name="Park H.-J."/>
            <person name="Ramirez L."/>
            <person name="Alfaro M."/>
            <person name="Sun H."/>
            <person name="Tritt A."/>
            <person name="Yoshinaga Y."/>
            <person name="Zwiers L.-H."/>
            <person name="Turgeon B."/>
            <person name="Goodwin S."/>
            <person name="Spatafora J."/>
            <person name="Crous P."/>
            <person name="Grigoriev I."/>
        </authorList>
    </citation>
    <scope>NUCLEOTIDE SEQUENCE</scope>
    <source>
        <strain evidence="2">CBS 122368</strain>
    </source>
</reference>
<sequence>MEIAKAHWALTPARWHKNSDPLGDSRELRPCTATPASFVTLVARDEKVSRLLKRSIPRHTRPSNTSKLFSSLHSQTPTYLSTIQHAPRDSTRSPGDSFLRPRGPRSPINPTRVRRRPTGLGVLPRAMPDRLLRELVRHEAGEPTVWMATASCLSAAV</sequence>
<evidence type="ECO:0000313" key="2">
    <source>
        <dbReference type="EMBL" id="KAF2243887.1"/>
    </source>
</evidence>
<dbReference type="RefSeq" id="XP_033678891.1">
    <property type="nucleotide sequence ID" value="XM_033835909.1"/>
</dbReference>
<feature type="region of interest" description="Disordered" evidence="1">
    <location>
        <begin position="79"/>
        <end position="123"/>
    </location>
</feature>